<dbReference type="InterPro" id="IPR044838">
    <property type="entry name" value="EGY1-like"/>
</dbReference>
<dbReference type="GO" id="GO:0008237">
    <property type="term" value="F:metallopeptidase activity"/>
    <property type="evidence" value="ECO:0007669"/>
    <property type="project" value="UniProtKB-KW"/>
</dbReference>
<organism evidence="10 11">
    <name type="scientific">Methanosarcina barkeri 227</name>
    <dbReference type="NCBI Taxonomy" id="1434106"/>
    <lineage>
        <taxon>Archaea</taxon>
        <taxon>Methanobacteriati</taxon>
        <taxon>Methanobacteriota</taxon>
        <taxon>Stenosarchaea group</taxon>
        <taxon>Methanomicrobia</taxon>
        <taxon>Methanosarcinales</taxon>
        <taxon>Methanosarcinaceae</taxon>
        <taxon>Methanosarcina</taxon>
    </lineage>
</organism>
<feature type="transmembrane region" description="Helical" evidence="8">
    <location>
        <begin position="111"/>
        <end position="131"/>
    </location>
</feature>
<evidence type="ECO:0000256" key="2">
    <source>
        <dbReference type="ARBA" id="ARBA00022670"/>
    </source>
</evidence>
<dbReference type="EC" id="3.4.24.-" evidence="10"/>
<dbReference type="PANTHER" id="PTHR31412:SF0">
    <property type="entry name" value="ZINC METALLOPROTEASE EGY1, CHLOROPLASTIC-RELATED"/>
    <property type="match status" value="1"/>
</dbReference>
<keyword evidence="5" id="KW-0809">Transit peptide</keyword>
<dbReference type="GO" id="GO:0006508">
    <property type="term" value="P:proteolysis"/>
    <property type="evidence" value="ECO:0007669"/>
    <property type="project" value="UniProtKB-KW"/>
</dbReference>
<feature type="transmembrane region" description="Helical" evidence="8">
    <location>
        <begin position="243"/>
        <end position="261"/>
    </location>
</feature>
<dbReference type="PATRIC" id="fig|1434106.5.peg.2643"/>
<dbReference type="GO" id="GO:0016020">
    <property type="term" value="C:membrane"/>
    <property type="evidence" value="ECO:0007669"/>
    <property type="project" value="UniProtKB-SubCell"/>
</dbReference>
<feature type="domain" description="Peptidase M50" evidence="9">
    <location>
        <begin position="149"/>
        <end position="310"/>
    </location>
</feature>
<sequence length="387" mass="43450">MDKAQKLSFKMGNRNFKMNPENHKKGKDKFNAEETVSRLYPYIFRVFDVYEVQNSGEALYFYGTPRTNTENVTGELWEPLQHFGFGCTLKYELGEYVLLVFPEKKAKEKNWINLVLFIATFFTTMVCGAWMSGADLEIDPSQLIRGLPFTLAIMTVLGSHEMAHYVMARYHGMKASLPYFIPFPTFIGTMGALIRYRGPVPSRKALFDVGVAGPLVGLFMSVAVTVIGLNLKAPAVNPLSDSMMLGLGLPPLFVFIQNLVGVTGENLHPVAFAGWVGMFVTLLNLLPAGQLDGGHILRAMLGKKAEKVSFMMPRVLFLIGLYVIYWMKEDGFIWISWALFLWIFAAIGHPSPLHDKVELDKKRILLGIITFILGLLCFTLIPFKPIS</sequence>
<evidence type="ECO:0000256" key="4">
    <source>
        <dbReference type="ARBA" id="ARBA00022801"/>
    </source>
</evidence>
<feature type="transmembrane region" description="Helical" evidence="8">
    <location>
        <begin position="308"/>
        <end position="326"/>
    </location>
</feature>
<feature type="transmembrane region" description="Helical" evidence="8">
    <location>
        <begin position="143"/>
        <end position="167"/>
    </location>
</feature>
<keyword evidence="6 8" id="KW-1133">Transmembrane helix</keyword>
<evidence type="ECO:0000256" key="1">
    <source>
        <dbReference type="ARBA" id="ARBA00004141"/>
    </source>
</evidence>
<dbReference type="KEGG" id="mbar:MSBR2_2055"/>
<keyword evidence="3 8" id="KW-0812">Transmembrane</keyword>
<proteinExistence type="predicted"/>
<name>A0A0E3LQN3_METBA</name>
<keyword evidence="7 8" id="KW-0472">Membrane</keyword>
<keyword evidence="2 10" id="KW-0645">Protease</keyword>
<evidence type="ECO:0000256" key="3">
    <source>
        <dbReference type="ARBA" id="ARBA00022692"/>
    </source>
</evidence>
<feature type="transmembrane region" description="Helical" evidence="8">
    <location>
        <begin position="332"/>
        <end position="352"/>
    </location>
</feature>
<keyword evidence="4 10" id="KW-0378">Hydrolase</keyword>
<evidence type="ECO:0000313" key="10">
    <source>
        <dbReference type="EMBL" id="AKB58571.1"/>
    </source>
</evidence>
<accession>A0A0E3LQN3</accession>
<protein>
    <submittedName>
        <fullName evidence="10">Zinc metalloprotease</fullName>
        <ecNumber evidence="10">3.4.24.-</ecNumber>
    </submittedName>
</protein>
<dbReference type="Proteomes" id="UP000033079">
    <property type="component" value="Chromosome"/>
</dbReference>
<dbReference type="AlphaFoldDB" id="A0A0E3LQN3"/>
<feature type="transmembrane region" description="Helical" evidence="8">
    <location>
        <begin position="267"/>
        <end position="287"/>
    </location>
</feature>
<feature type="transmembrane region" description="Helical" evidence="8">
    <location>
        <begin position="179"/>
        <end position="197"/>
    </location>
</feature>
<dbReference type="PANTHER" id="PTHR31412">
    <property type="entry name" value="ZINC METALLOPROTEASE EGY1"/>
    <property type="match status" value="1"/>
</dbReference>
<evidence type="ECO:0000313" key="11">
    <source>
        <dbReference type="Proteomes" id="UP000033079"/>
    </source>
</evidence>
<dbReference type="EMBL" id="CP009530">
    <property type="protein sequence ID" value="AKB58571.1"/>
    <property type="molecule type" value="Genomic_DNA"/>
</dbReference>
<evidence type="ECO:0000256" key="5">
    <source>
        <dbReference type="ARBA" id="ARBA00022946"/>
    </source>
</evidence>
<keyword evidence="10" id="KW-0482">Metalloprotease</keyword>
<dbReference type="InterPro" id="IPR008915">
    <property type="entry name" value="Peptidase_M50"/>
</dbReference>
<evidence type="ECO:0000259" key="9">
    <source>
        <dbReference type="Pfam" id="PF02163"/>
    </source>
</evidence>
<evidence type="ECO:0000256" key="7">
    <source>
        <dbReference type="ARBA" id="ARBA00023136"/>
    </source>
</evidence>
<reference evidence="10 11" key="1">
    <citation type="submission" date="2014-07" db="EMBL/GenBank/DDBJ databases">
        <title>Methanogenic archaea and the global carbon cycle.</title>
        <authorList>
            <person name="Henriksen J.R."/>
            <person name="Luke J."/>
            <person name="Reinhart S."/>
            <person name="Benedict M.N."/>
            <person name="Youngblut N.D."/>
            <person name="Metcalf M.E."/>
            <person name="Whitaker R.J."/>
            <person name="Metcalf W.W."/>
        </authorList>
    </citation>
    <scope>NUCLEOTIDE SEQUENCE [LARGE SCALE GENOMIC DNA]</scope>
    <source>
        <strain evidence="10 11">227</strain>
    </source>
</reference>
<evidence type="ECO:0000256" key="6">
    <source>
        <dbReference type="ARBA" id="ARBA00022989"/>
    </source>
</evidence>
<comment type="subcellular location">
    <subcellularLocation>
        <location evidence="1">Membrane</location>
        <topology evidence="1">Multi-pass membrane protein</topology>
    </subcellularLocation>
</comment>
<dbReference type="CDD" id="cd06160">
    <property type="entry name" value="S2P-M50_like_2"/>
    <property type="match status" value="1"/>
</dbReference>
<feature type="transmembrane region" description="Helical" evidence="8">
    <location>
        <begin position="364"/>
        <end position="383"/>
    </location>
</feature>
<dbReference type="HOGENOM" id="CLU_028221_0_1_2"/>
<gene>
    <name evidence="10" type="ORF">MSBR2_2055</name>
</gene>
<dbReference type="Pfam" id="PF02163">
    <property type="entry name" value="Peptidase_M50"/>
    <property type="match status" value="1"/>
</dbReference>
<evidence type="ECO:0000256" key="8">
    <source>
        <dbReference type="SAM" id="Phobius"/>
    </source>
</evidence>
<feature type="transmembrane region" description="Helical" evidence="8">
    <location>
        <begin position="209"/>
        <end position="231"/>
    </location>
</feature>